<accession>A0AAV0WK67</accession>
<dbReference type="EMBL" id="CARXXK010000002">
    <property type="protein sequence ID" value="CAI6356022.1"/>
    <property type="molecule type" value="Genomic_DNA"/>
</dbReference>
<keyword evidence="3" id="KW-1185">Reference proteome</keyword>
<dbReference type="AlphaFoldDB" id="A0AAV0WK67"/>
<reference evidence="2 3" key="1">
    <citation type="submission" date="2023-01" db="EMBL/GenBank/DDBJ databases">
        <authorList>
            <person name="Whitehead M."/>
        </authorList>
    </citation>
    <scope>NUCLEOTIDE SEQUENCE [LARGE SCALE GENOMIC DNA]</scope>
</reference>
<feature type="compositionally biased region" description="Low complexity" evidence="1">
    <location>
        <begin position="214"/>
        <end position="250"/>
    </location>
</feature>
<evidence type="ECO:0000256" key="1">
    <source>
        <dbReference type="SAM" id="MobiDB-lite"/>
    </source>
</evidence>
<gene>
    <name evidence="2" type="ORF">MEUPH1_LOCUS11806</name>
</gene>
<protein>
    <submittedName>
        <fullName evidence="2">Uncharacterized protein</fullName>
    </submittedName>
</protein>
<name>A0AAV0WK67_9HEMI</name>
<evidence type="ECO:0000313" key="2">
    <source>
        <dbReference type="EMBL" id="CAI6356022.1"/>
    </source>
</evidence>
<evidence type="ECO:0000313" key="3">
    <source>
        <dbReference type="Proteomes" id="UP001160148"/>
    </source>
</evidence>
<feature type="region of interest" description="Disordered" evidence="1">
    <location>
        <begin position="197"/>
        <end position="250"/>
    </location>
</feature>
<comment type="caution">
    <text evidence="2">The sequence shown here is derived from an EMBL/GenBank/DDBJ whole genome shotgun (WGS) entry which is preliminary data.</text>
</comment>
<sequence length="250" mass="25512">MKLDKFFERYNIHISPLQIDRCSSDDGVMPISDAAETADKTAPVADSTAPAADSTTPATDSTTATTDPATATTDQPPPADDGKPSTFSKCKEEVYKSLTTIRRGAGMFLKGFGQAALSVMGALVGVFNGLLKITATTGDTVATGVNLVNNAAGSIVLVRDVTGGAATLATGLATTNRINSEFIIENREKLIDTLDKGLDNYHPESEGGADGKSTDTTAAAAAAAATPTTNEDAQATTAEAAPAATPPVQS</sequence>
<proteinExistence type="predicted"/>
<dbReference type="Proteomes" id="UP001160148">
    <property type="component" value="Unassembled WGS sequence"/>
</dbReference>
<organism evidence="2 3">
    <name type="scientific">Macrosiphum euphorbiae</name>
    <name type="common">potato aphid</name>
    <dbReference type="NCBI Taxonomy" id="13131"/>
    <lineage>
        <taxon>Eukaryota</taxon>
        <taxon>Metazoa</taxon>
        <taxon>Ecdysozoa</taxon>
        <taxon>Arthropoda</taxon>
        <taxon>Hexapoda</taxon>
        <taxon>Insecta</taxon>
        <taxon>Pterygota</taxon>
        <taxon>Neoptera</taxon>
        <taxon>Paraneoptera</taxon>
        <taxon>Hemiptera</taxon>
        <taxon>Sternorrhyncha</taxon>
        <taxon>Aphidomorpha</taxon>
        <taxon>Aphidoidea</taxon>
        <taxon>Aphididae</taxon>
        <taxon>Macrosiphini</taxon>
        <taxon>Macrosiphum</taxon>
    </lineage>
</organism>
<feature type="region of interest" description="Disordered" evidence="1">
    <location>
        <begin position="36"/>
        <end position="87"/>
    </location>
</feature>
<feature type="compositionally biased region" description="Low complexity" evidence="1">
    <location>
        <begin position="41"/>
        <end position="74"/>
    </location>
</feature>